<accession>A0ACC0C8A3</accession>
<keyword evidence="2" id="KW-1185">Reference proteome</keyword>
<evidence type="ECO:0000313" key="1">
    <source>
        <dbReference type="EMBL" id="KAI5680998.1"/>
    </source>
</evidence>
<proteinExistence type="predicted"/>
<dbReference type="EMBL" id="CM044701">
    <property type="protein sequence ID" value="KAI5680998.1"/>
    <property type="molecule type" value="Genomic_DNA"/>
</dbReference>
<sequence length="104" mass="11309">MGSNPAQERICCTIRLALLLGDHRCPLMCQLVRIAMSGLYYFYQLHPLDFLIDLELLKDSLCISVCNASIGIMFWTPASCSSPSKASASSSSSTGCEDDALILD</sequence>
<reference evidence="2" key="1">
    <citation type="journal article" date="2023" name="Nat. Plants">
        <title>Single-cell RNA sequencing provides a high-resolution roadmap for understanding the multicellular compartmentation of specialized metabolism.</title>
        <authorList>
            <person name="Sun S."/>
            <person name="Shen X."/>
            <person name="Li Y."/>
            <person name="Li Y."/>
            <person name="Wang S."/>
            <person name="Li R."/>
            <person name="Zhang H."/>
            <person name="Shen G."/>
            <person name="Guo B."/>
            <person name="Wei J."/>
            <person name="Xu J."/>
            <person name="St-Pierre B."/>
            <person name="Chen S."/>
            <person name="Sun C."/>
        </authorList>
    </citation>
    <scope>NUCLEOTIDE SEQUENCE [LARGE SCALE GENOMIC DNA]</scope>
</reference>
<gene>
    <name evidence="1" type="ORF">M9H77_02225</name>
</gene>
<name>A0ACC0C8A3_CATRO</name>
<comment type="caution">
    <text evidence="1">The sequence shown here is derived from an EMBL/GenBank/DDBJ whole genome shotgun (WGS) entry which is preliminary data.</text>
</comment>
<dbReference type="Proteomes" id="UP001060085">
    <property type="component" value="Linkage Group LG01"/>
</dbReference>
<protein>
    <submittedName>
        <fullName evidence="1">Uncharacterized protein</fullName>
    </submittedName>
</protein>
<evidence type="ECO:0000313" key="2">
    <source>
        <dbReference type="Proteomes" id="UP001060085"/>
    </source>
</evidence>
<organism evidence="1 2">
    <name type="scientific">Catharanthus roseus</name>
    <name type="common">Madagascar periwinkle</name>
    <name type="synonym">Vinca rosea</name>
    <dbReference type="NCBI Taxonomy" id="4058"/>
    <lineage>
        <taxon>Eukaryota</taxon>
        <taxon>Viridiplantae</taxon>
        <taxon>Streptophyta</taxon>
        <taxon>Embryophyta</taxon>
        <taxon>Tracheophyta</taxon>
        <taxon>Spermatophyta</taxon>
        <taxon>Magnoliopsida</taxon>
        <taxon>eudicotyledons</taxon>
        <taxon>Gunneridae</taxon>
        <taxon>Pentapetalae</taxon>
        <taxon>asterids</taxon>
        <taxon>lamiids</taxon>
        <taxon>Gentianales</taxon>
        <taxon>Apocynaceae</taxon>
        <taxon>Rauvolfioideae</taxon>
        <taxon>Vinceae</taxon>
        <taxon>Catharanthinae</taxon>
        <taxon>Catharanthus</taxon>
    </lineage>
</organism>